<name>A0ABR6WV85_9FIRM</name>
<accession>A0ABR6WV85</accession>
<gene>
    <name evidence="6" type="ORF">GH808_08645</name>
</gene>
<feature type="domain" description="GGDEF" evidence="4">
    <location>
        <begin position="376"/>
        <end position="506"/>
    </location>
</feature>
<evidence type="ECO:0000313" key="6">
    <source>
        <dbReference type="EMBL" id="MBC3804500.1"/>
    </source>
</evidence>
<dbReference type="EMBL" id="WJBC01000011">
    <property type="protein sequence ID" value="MBC3804500.1"/>
    <property type="molecule type" value="Genomic_DNA"/>
</dbReference>
<dbReference type="InterPro" id="IPR029787">
    <property type="entry name" value="Nucleotide_cyclase"/>
</dbReference>
<dbReference type="InterPro" id="IPR037522">
    <property type="entry name" value="HD_GYP_dom"/>
</dbReference>
<feature type="transmembrane region" description="Helical" evidence="1">
    <location>
        <begin position="72"/>
        <end position="88"/>
    </location>
</feature>
<keyword evidence="1" id="KW-0472">Membrane</keyword>
<dbReference type="SUPFAM" id="SSF55073">
    <property type="entry name" value="Nucleotide cyclase"/>
    <property type="match status" value="1"/>
</dbReference>
<organism evidence="6 7">
    <name type="scientific">Acetobacterium fimetarium</name>
    <dbReference type="NCBI Taxonomy" id="52691"/>
    <lineage>
        <taxon>Bacteria</taxon>
        <taxon>Bacillati</taxon>
        <taxon>Bacillota</taxon>
        <taxon>Clostridia</taxon>
        <taxon>Eubacteriales</taxon>
        <taxon>Eubacteriaceae</taxon>
        <taxon>Acetobacterium</taxon>
    </lineage>
</organism>
<dbReference type="InterPro" id="IPR035965">
    <property type="entry name" value="PAS-like_dom_sf"/>
</dbReference>
<keyword evidence="1" id="KW-0812">Transmembrane</keyword>
<dbReference type="Pfam" id="PF00990">
    <property type="entry name" value="GGDEF"/>
    <property type="match status" value="1"/>
</dbReference>
<sequence length="710" mass="80577">MLIDMRTVALILVISSFFQGIVIIFQSLVNKNYQGIRIFGISFYFCALGFLFILLQTVISCSFVTIVLGNSLLLLALIFQYVGLLRFLNLKEKTWLSNAVFFVAFLLLNYFNFIDDNITCRVFSLSISIALISLLTAFGLLKSRIASLLNSARFLSGIFFLVGAFSVLRAFSAFFFRPLTHALDQDILQMLSFAGIFILNFITTYAFIFMINKRLSSEFFEVTEFTWDVIWVYNITNRRFTYISPSMFQLRGFTPEEAMGETLEQFVVAGSLPAIKDTIKHDLECFIANPDNANSSLVEIQQPCKNGGIIWVELSTKYRYNPKGDIEIVGVSRNIEKRKRAEKEVLYLSYHDQLTGLYNRRFYEEELQRLDTERNLPIALIMADVNGLKLINDAYGHQAGDTILKSFADILKNECRNDEIVSRTGGDEFVILLPRTNAEDAEKIIERLYDSISKENIEHSILSVSMGFSVKHTVAEKITEVYKKAEDAMYAHKLAVSPNIKKATIDLIINLLYEKNKQEMFESGVVGDICAAIAKEMNFSPDAVNQIRIAGQRHDIGKIAIGDAILNKSDKLNTDEWFEVKRHPEIGYHILRSVSELSEAAKYVLEHHERWDGTGYPKGLKGEEISVPGRIIAIADAYSAMTSDRPFHNALSTEEAIAEIKRCSGTQFDGKIAKIFIEKVLKKNGNRLICSIIKEPESKFRLRLYDKALT</sequence>
<dbReference type="Pfam" id="PF13487">
    <property type="entry name" value="HD_5"/>
    <property type="match status" value="1"/>
</dbReference>
<dbReference type="Pfam" id="PF00989">
    <property type="entry name" value="PAS"/>
    <property type="match status" value="1"/>
</dbReference>
<dbReference type="SUPFAM" id="SSF55785">
    <property type="entry name" value="PYP-like sensor domain (PAS domain)"/>
    <property type="match status" value="1"/>
</dbReference>
<dbReference type="NCBIfam" id="TIGR00254">
    <property type="entry name" value="GGDEF"/>
    <property type="match status" value="1"/>
</dbReference>
<dbReference type="RefSeq" id="WP_186842387.1">
    <property type="nucleotide sequence ID" value="NZ_WJBC01000011.1"/>
</dbReference>
<proteinExistence type="predicted"/>
<dbReference type="SMART" id="SM00267">
    <property type="entry name" value="GGDEF"/>
    <property type="match status" value="1"/>
</dbReference>
<evidence type="ECO:0000313" key="7">
    <source>
        <dbReference type="Proteomes" id="UP000603234"/>
    </source>
</evidence>
<evidence type="ECO:0000259" key="4">
    <source>
        <dbReference type="PROSITE" id="PS50887"/>
    </source>
</evidence>
<dbReference type="InterPro" id="IPR000700">
    <property type="entry name" value="PAS-assoc_C"/>
</dbReference>
<evidence type="ECO:0000259" key="2">
    <source>
        <dbReference type="PROSITE" id="PS50112"/>
    </source>
</evidence>
<dbReference type="InterPro" id="IPR000014">
    <property type="entry name" value="PAS"/>
</dbReference>
<feature type="domain" description="PAC" evidence="3">
    <location>
        <begin position="296"/>
        <end position="347"/>
    </location>
</feature>
<feature type="transmembrane region" description="Helical" evidence="1">
    <location>
        <begin position="41"/>
        <end position="66"/>
    </location>
</feature>
<dbReference type="InterPro" id="IPR043128">
    <property type="entry name" value="Rev_trsase/Diguanyl_cyclase"/>
</dbReference>
<dbReference type="PANTHER" id="PTHR43155:SF2">
    <property type="entry name" value="CYCLIC DI-GMP PHOSPHODIESTERASE PA4108"/>
    <property type="match status" value="1"/>
</dbReference>
<evidence type="ECO:0000259" key="3">
    <source>
        <dbReference type="PROSITE" id="PS50113"/>
    </source>
</evidence>
<dbReference type="PROSITE" id="PS50887">
    <property type="entry name" value="GGDEF"/>
    <property type="match status" value="1"/>
</dbReference>
<reference evidence="6 7" key="1">
    <citation type="journal article" date="2020" name="mSystems">
        <title>Defining Genomic and Predicted Metabolic Features of the Acetobacterium Genus.</title>
        <authorList>
            <person name="Ross D.E."/>
            <person name="Marshall C.W."/>
            <person name="Gulliver D."/>
            <person name="May H.D."/>
            <person name="Norman R.S."/>
        </authorList>
    </citation>
    <scope>NUCLEOTIDE SEQUENCE [LARGE SCALE GENOMIC DNA]</scope>
    <source>
        <strain evidence="6 7">DSM 8238</strain>
    </source>
</reference>
<dbReference type="Gene3D" id="3.30.450.20">
    <property type="entry name" value="PAS domain"/>
    <property type="match status" value="1"/>
</dbReference>
<dbReference type="InterPro" id="IPR013767">
    <property type="entry name" value="PAS_fold"/>
</dbReference>
<dbReference type="SUPFAM" id="SSF109604">
    <property type="entry name" value="HD-domain/PDEase-like"/>
    <property type="match status" value="1"/>
</dbReference>
<dbReference type="PROSITE" id="PS50112">
    <property type="entry name" value="PAS"/>
    <property type="match status" value="1"/>
</dbReference>
<feature type="domain" description="PAS" evidence="2">
    <location>
        <begin position="215"/>
        <end position="284"/>
    </location>
</feature>
<keyword evidence="7" id="KW-1185">Reference proteome</keyword>
<dbReference type="Gene3D" id="1.10.3210.10">
    <property type="entry name" value="Hypothetical protein af1432"/>
    <property type="match status" value="1"/>
</dbReference>
<dbReference type="InterPro" id="IPR003607">
    <property type="entry name" value="HD/PDEase_dom"/>
</dbReference>
<keyword evidence="1" id="KW-1133">Transmembrane helix</keyword>
<evidence type="ECO:0000256" key="1">
    <source>
        <dbReference type="SAM" id="Phobius"/>
    </source>
</evidence>
<dbReference type="InterPro" id="IPR000160">
    <property type="entry name" value="GGDEF_dom"/>
</dbReference>
<dbReference type="NCBIfam" id="TIGR00229">
    <property type="entry name" value="sensory_box"/>
    <property type="match status" value="1"/>
</dbReference>
<feature type="transmembrane region" description="Helical" evidence="1">
    <location>
        <begin position="187"/>
        <end position="211"/>
    </location>
</feature>
<dbReference type="PROSITE" id="PS50113">
    <property type="entry name" value="PAC"/>
    <property type="match status" value="1"/>
</dbReference>
<feature type="transmembrane region" description="Helical" evidence="1">
    <location>
        <begin position="123"/>
        <end position="141"/>
    </location>
</feature>
<dbReference type="Proteomes" id="UP000603234">
    <property type="component" value="Unassembled WGS sequence"/>
</dbReference>
<protein>
    <submittedName>
        <fullName evidence="6">Diguanylate cyclase</fullName>
    </submittedName>
</protein>
<feature type="transmembrane region" description="Helical" evidence="1">
    <location>
        <begin position="153"/>
        <end position="175"/>
    </location>
</feature>
<evidence type="ECO:0000259" key="5">
    <source>
        <dbReference type="PROSITE" id="PS51832"/>
    </source>
</evidence>
<dbReference type="PANTHER" id="PTHR43155">
    <property type="entry name" value="CYCLIC DI-GMP PHOSPHODIESTERASE PA4108-RELATED"/>
    <property type="match status" value="1"/>
</dbReference>
<feature type="domain" description="HD-GYP" evidence="5">
    <location>
        <begin position="497"/>
        <end position="692"/>
    </location>
</feature>
<comment type="caution">
    <text evidence="6">The sequence shown here is derived from an EMBL/GenBank/DDBJ whole genome shotgun (WGS) entry which is preliminary data.</text>
</comment>
<feature type="transmembrane region" description="Helical" evidence="1">
    <location>
        <begin position="95"/>
        <end position="111"/>
    </location>
</feature>
<dbReference type="CDD" id="cd01949">
    <property type="entry name" value="GGDEF"/>
    <property type="match status" value="1"/>
</dbReference>
<feature type="transmembrane region" description="Helical" evidence="1">
    <location>
        <begin position="6"/>
        <end position="29"/>
    </location>
</feature>
<dbReference type="Gene3D" id="3.30.70.270">
    <property type="match status" value="1"/>
</dbReference>
<dbReference type="CDD" id="cd00077">
    <property type="entry name" value="HDc"/>
    <property type="match status" value="1"/>
</dbReference>
<dbReference type="PROSITE" id="PS51832">
    <property type="entry name" value="HD_GYP"/>
    <property type="match status" value="1"/>
</dbReference>
<dbReference type="CDD" id="cd00130">
    <property type="entry name" value="PAS"/>
    <property type="match status" value="1"/>
</dbReference>